<dbReference type="EMBL" id="CAEX01007910">
    <property type="protein sequence ID" value="CCD21552.1"/>
    <property type="molecule type" value="Genomic_DNA"/>
</dbReference>
<accession>F9WVE4</accession>
<feature type="region of interest" description="Disordered" evidence="1">
    <location>
        <begin position="76"/>
        <end position="96"/>
    </location>
</feature>
<feature type="compositionally biased region" description="Polar residues" evidence="1">
    <location>
        <begin position="159"/>
        <end position="171"/>
    </location>
</feature>
<evidence type="ECO:0000313" key="2">
    <source>
        <dbReference type="EMBL" id="CCD21552.1"/>
    </source>
</evidence>
<proteinExistence type="predicted"/>
<feature type="compositionally biased region" description="Basic and acidic residues" evidence="1">
    <location>
        <begin position="246"/>
        <end position="272"/>
    </location>
</feature>
<evidence type="ECO:0000256" key="1">
    <source>
        <dbReference type="SAM" id="MobiDB-lite"/>
    </source>
</evidence>
<dbReference type="VEuPathDB" id="TriTrypDB:TvY486_0044690"/>
<feature type="region of interest" description="Disordered" evidence="1">
    <location>
        <begin position="147"/>
        <end position="175"/>
    </location>
</feature>
<feature type="region of interest" description="Disordered" evidence="1">
    <location>
        <begin position="228"/>
        <end position="279"/>
    </location>
</feature>
<dbReference type="Proteomes" id="UP000009027">
    <property type="component" value="Unassembled WGS sequence"/>
</dbReference>
<gene>
    <name evidence="2" type="ORF">TvY486_0044690</name>
</gene>
<dbReference type="AlphaFoldDB" id="F9WVE4"/>
<feature type="region of interest" description="Disordered" evidence="1">
    <location>
        <begin position="26"/>
        <end position="49"/>
    </location>
</feature>
<reference evidence="2 3" key="1">
    <citation type="journal article" date="2012" name="Proc. Natl. Acad. Sci. U.S.A.">
        <title>Antigenic diversity is generated by distinct evolutionary mechanisms in African trypanosome species.</title>
        <authorList>
            <person name="Jackson A.P."/>
            <person name="Berry A."/>
            <person name="Aslett M."/>
            <person name="Allison H.C."/>
            <person name="Burton P."/>
            <person name="Vavrova-Anderson J."/>
            <person name="Brown R."/>
            <person name="Browne H."/>
            <person name="Corton N."/>
            <person name="Hauser H."/>
            <person name="Gamble J."/>
            <person name="Gilderthorp R."/>
            <person name="Marcello L."/>
            <person name="McQuillan J."/>
            <person name="Otto T.D."/>
            <person name="Quail M.A."/>
            <person name="Sanders M.J."/>
            <person name="van Tonder A."/>
            <person name="Ginger M.L."/>
            <person name="Field M.C."/>
            <person name="Barry J.D."/>
            <person name="Hertz-Fowler C."/>
            <person name="Berriman M."/>
        </authorList>
    </citation>
    <scope>NUCLEOTIDE SEQUENCE</scope>
    <source>
        <strain evidence="2 3">Y486</strain>
    </source>
</reference>
<name>F9WVE4_TRYVY</name>
<organism evidence="2 3">
    <name type="scientific">Trypanosoma vivax (strain Y486)</name>
    <dbReference type="NCBI Taxonomy" id="1055687"/>
    <lineage>
        <taxon>Eukaryota</taxon>
        <taxon>Discoba</taxon>
        <taxon>Euglenozoa</taxon>
        <taxon>Kinetoplastea</taxon>
        <taxon>Metakinetoplastina</taxon>
        <taxon>Trypanosomatida</taxon>
        <taxon>Trypanosomatidae</taxon>
        <taxon>Trypanosoma</taxon>
        <taxon>Duttonella</taxon>
    </lineage>
</organism>
<keyword evidence="3" id="KW-1185">Reference proteome</keyword>
<sequence length="279" mass="30911">MLRRRNGDLGGGALTPHQQCVTDAVGERNDEGARAPCAAEQRRGRIEKSPRTEGQYHRVLWRWLAVLLGQKGDKQMRSKWTSTRPAGPGRWQPQVDAEKKRWCLAATRKGPGGNTVPAVTSDRMRVVSIDEIYGKCRAAWIARPKPKEGRATAPGGSDVSRTLQHGCTAQQVDAREVRRRERRACHLQAQSGQLEQALAVRQRGIQEAGDAHRQFRGREEDLEMFGGEKRKSRHFSGSGQDVFGTGRRERDSGKQEDEGCGGRRVGTTEHARAGAGEVC</sequence>
<evidence type="ECO:0000313" key="3">
    <source>
        <dbReference type="Proteomes" id="UP000009027"/>
    </source>
</evidence>
<feature type="compositionally biased region" description="Basic and acidic residues" evidence="1">
    <location>
        <begin position="40"/>
        <end position="49"/>
    </location>
</feature>
<protein>
    <submittedName>
        <fullName evidence="2">Uncharacterized protein</fullName>
    </submittedName>
</protein>